<feature type="region of interest" description="Disordered" evidence="1">
    <location>
        <begin position="1"/>
        <end position="26"/>
    </location>
</feature>
<dbReference type="InterPro" id="IPR035940">
    <property type="entry name" value="CAP_sf"/>
</dbReference>
<evidence type="ECO:0000313" key="4">
    <source>
        <dbReference type="Proteomes" id="UP000782519"/>
    </source>
</evidence>
<dbReference type="Proteomes" id="UP000782519">
    <property type="component" value="Unassembled WGS sequence"/>
</dbReference>
<gene>
    <name evidence="3" type="ORF">HZA66_09915</name>
</gene>
<dbReference type="Pfam" id="PF00188">
    <property type="entry name" value="CAP"/>
    <property type="match status" value="1"/>
</dbReference>
<feature type="domain" description="SCP" evidence="2">
    <location>
        <begin position="61"/>
        <end position="169"/>
    </location>
</feature>
<feature type="region of interest" description="Disordered" evidence="1">
    <location>
        <begin position="178"/>
        <end position="219"/>
    </location>
</feature>
<reference evidence="3" key="1">
    <citation type="submission" date="2020-07" db="EMBL/GenBank/DDBJ databases">
        <title>Huge and variable diversity of episymbiotic CPR bacteria and DPANN archaea in groundwater ecosystems.</title>
        <authorList>
            <person name="He C.Y."/>
            <person name="Keren R."/>
            <person name="Whittaker M."/>
            <person name="Farag I.F."/>
            <person name="Doudna J."/>
            <person name="Cate J.H.D."/>
            <person name="Banfield J.F."/>
        </authorList>
    </citation>
    <scope>NUCLEOTIDE SEQUENCE</scope>
    <source>
        <strain evidence="3">NC_groundwater_1818_Pr3_B-0.1um_66_35</strain>
    </source>
</reference>
<dbReference type="PANTHER" id="PTHR31157:SF1">
    <property type="entry name" value="SCP DOMAIN-CONTAINING PROTEIN"/>
    <property type="match status" value="1"/>
</dbReference>
<dbReference type="CDD" id="cd05379">
    <property type="entry name" value="CAP_bacterial"/>
    <property type="match status" value="1"/>
</dbReference>
<proteinExistence type="predicted"/>
<accession>A0A933RWV8</accession>
<name>A0A933RWV8_RHOPL</name>
<dbReference type="EMBL" id="JACRJB010000025">
    <property type="protein sequence ID" value="MBI5129747.1"/>
    <property type="molecule type" value="Genomic_DNA"/>
</dbReference>
<organism evidence="3 4">
    <name type="scientific">Rhodopseudomonas palustris</name>
    <dbReference type="NCBI Taxonomy" id="1076"/>
    <lineage>
        <taxon>Bacteria</taxon>
        <taxon>Pseudomonadati</taxon>
        <taxon>Pseudomonadota</taxon>
        <taxon>Alphaproteobacteria</taxon>
        <taxon>Hyphomicrobiales</taxon>
        <taxon>Nitrobacteraceae</taxon>
        <taxon>Rhodopseudomonas</taxon>
    </lineage>
</organism>
<comment type="caution">
    <text evidence="3">The sequence shown here is derived from an EMBL/GenBank/DDBJ whole genome shotgun (WGS) entry which is preliminary data.</text>
</comment>
<dbReference type="PANTHER" id="PTHR31157">
    <property type="entry name" value="SCP DOMAIN-CONTAINING PROTEIN"/>
    <property type="match status" value="1"/>
</dbReference>
<evidence type="ECO:0000259" key="2">
    <source>
        <dbReference type="Pfam" id="PF00188"/>
    </source>
</evidence>
<evidence type="ECO:0000256" key="1">
    <source>
        <dbReference type="SAM" id="MobiDB-lite"/>
    </source>
</evidence>
<dbReference type="InterPro" id="IPR014044">
    <property type="entry name" value="CAP_dom"/>
</dbReference>
<dbReference type="SUPFAM" id="SSF55797">
    <property type="entry name" value="PR-1-like"/>
    <property type="match status" value="1"/>
</dbReference>
<evidence type="ECO:0000313" key="3">
    <source>
        <dbReference type="EMBL" id="MBI5129747.1"/>
    </source>
</evidence>
<dbReference type="Gene3D" id="3.40.33.10">
    <property type="entry name" value="CAP"/>
    <property type="match status" value="1"/>
</dbReference>
<feature type="compositionally biased region" description="Low complexity" evidence="1">
    <location>
        <begin position="187"/>
        <end position="200"/>
    </location>
</feature>
<protein>
    <submittedName>
        <fullName evidence="3">CAP domain-containing protein</fullName>
    </submittedName>
</protein>
<dbReference type="AlphaFoldDB" id="A0A933RWV8"/>
<sequence length="231" mass="24117">MTLPVIASPTGRRSAPPDGKLRRSNPEAPCSALDCFVAALLAMTVILAAMSTPALAQAPAEMISQFRAKNGEGAVTLDATLNAIAQQQATGMAAKDVLDHDVVGNFNNRVAPSKAGSAAENIAYGYADFPRTLGQWINSSGHRRNLLLKGASKVGIANAKSASGRTYWAMVIAGDYEKPKAKPPAKQPARPAQVAKGTAKPAKDNKPATAKPAPAKPARRDCTIKMLGLCF</sequence>